<dbReference type="InterPro" id="IPR016181">
    <property type="entry name" value="Acyl_CoA_acyltransferase"/>
</dbReference>
<evidence type="ECO:0000256" key="1">
    <source>
        <dbReference type="ARBA" id="ARBA00022679"/>
    </source>
</evidence>
<dbReference type="Gene3D" id="3.40.630.30">
    <property type="match status" value="1"/>
</dbReference>
<evidence type="ECO:0000313" key="3">
    <source>
        <dbReference type="EMBL" id="ANS74787.1"/>
    </source>
</evidence>
<accession>A0A1B1N034</accession>
<dbReference type="GO" id="GO:0008080">
    <property type="term" value="F:N-acetyltransferase activity"/>
    <property type="evidence" value="ECO:0007669"/>
    <property type="project" value="InterPro"/>
</dbReference>
<dbReference type="PANTHER" id="PTHR13947:SF37">
    <property type="entry name" value="LD18367P"/>
    <property type="match status" value="1"/>
</dbReference>
<reference evidence="3 4" key="1">
    <citation type="submission" date="2016-01" db="EMBL/GenBank/DDBJ databases">
        <title>Complete Genome Sequence of Paenibacillus yonginensis DCY84, a novel Plant Growth-Promoting Bacteria with Elicitation of Induced Systemic Resistance.</title>
        <authorList>
            <person name="Kim Y.J."/>
            <person name="Yang D.C."/>
            <person name="Sukweenadhi J."/>
        </authorList>
    </citation>
    <scope>NUCLEOTIDE SEQUENCE [LARGE SCALE GENOMIC DNA]</scope>
    <source>
        <strain evidence="3 4">DCY84</strain>
    </source>
</reference>
<dbReference type="InterPro" id="IPR050769">
    <property type="entry name" value="NAT_camello-type"/>
</dbReference>
<dbReference type="InterPro" id="IPR000182">
    <property type="entry name" value="GNAT_dom"/>
</dbReference>
<dbReference type="SUPFAM" id="SSF55729">
    <property type="entry name" value="Acyl-CoA N-acyltransferases (Nat)"/>
    <property type="match status" value="1"/>
</dbReference>
<dbReference type="STRING" id="1462996.AWM70_09445"/>
<dbReference type="Proteomes" id="UP000092573">
    <property type="component" value="Chromosome"/>
</dbReference>
<dbReference type="PROSITE" id="PS51186">
    <property type="entry name" value="GNAT"/>
    <property type="match status" value="1"/>
</dbReference>
<evidence type="ECO:0000259" key="2">
    <source>
        <dbReference type="PROSITE" id="PS51186"/>
    </source>
</evidence>
<gene>
    <name evidence="3" type="ORF">AWM70_09445</name>
</gene>
<dbReference type="EMBL" id="CP014167">
    <property type="protein sequence ID" value="ANS74787.1"/>
    <property type="molecule type" value="Genomic_DNA"/>
</dbReference>
<feature type="domain" description="N-acetyltransferase" evidence="2">
    <location>
        <begin position="1"/>
        <end position="107"/>
    </location>
</feature>
<dbReference type="AlphaFoldDB" id="A0A1B1N034"/>
<protein>
    <recommendedName>
        <fullName evidence="2">N-acetyltransferase domain-containing protein</fullName>
    </recommendedName>
</protein>
<organism evidence="3 4">
    <name type="scientific">Paenibacillus yonginensis</name>
    <dbReference type="NCBI Taxonomy" id="1462996"/>
    <lineage>
        <taxon>Bacteria</taxon>
        <taxon>Bacillati</taxon>
        <taxon>Bacillota</taxon>
        <taxon>Bacilli</taxon>
        <taxon>Bacillales</taxon>
        <taxon>Paenibacillaceae</taxon>
        <taxon>Paenibacillus</taxon>
    </lineage>
</organism>
<name>A0A1B1N034_9BACL</name>
<proteinExistence type="predicted"/>
<dbReference type="CDD" id="cd04301">
    <property type="entry name" value="NAT_SF"/>
    <property type="match status" value="1"/>
</dbReference>
<dbReference type="KEGG" id="pyg:AWM70_09445"/>
<evidence type="ECO:0000313" key="4">
    <source>
        <dbReference type="Proteomes" id="UP000092573"/>
    </source>
</evidence>
<dbReference type="PANTHER" id="PTHR13947">
    <property type="entry name" value="GNAT FAMILY N-ACETYLTRANSFERASE"/>
    <property type="match status" value="1"/>
</dbReference>
<keyword evidence="1" id="KW-0808">Transferase</keyword>
<keyword evidence="4" id="KW-1185">Reference proteome</keyword>
<sequence length="107" mass="11811">MMDKQSSKFSFVAELDGEVVGTVGLEVVRKQDMKQPVLVITSLVVDEKFRKMGLGKRLIAQVETIAAELSCSHLHVGYKAERGPGSAKSFYLKQGFECNGYRLSKAL</sequence>
<dbReference type="Pfam" id="PF00583">
    <property type="entry name" value="Acetyltransf_1"/>
    <property type="match status" value="1"/>
</dbReference>